<dbReference type="EMBL" id="QEAS01000005">
    <property type="protein sequence ID" value="PWG81191.1"/>
    <property type="molecule type" value="Genomic_DNA"/>
</dbReference>
<keyword evidence="4" id="KW-1185">Reference proteome</keyword>
<evidence type="ECO:0000313" key="4">
    <source>
        <dbReference type="Proteomes" id="UP000245647"/>
    </source>
</evidence>
<evidence type="ECO:0000259" key="2">
    <source>
        <dbReference type="PROSITE" id="PS51352"/>
    </source>
</evidence>
<comment type="caution">
    <text evidence="3">The sequence shown here is derived from an EMBL/GenBank/DDBJ whole genome shotgun (WGS) entry which is preliminary data.</text>
</comment>
<feature type="domain" description="Thioredoxin" evidence="2">
    <location>
        <begin position="72"/>
        <end position="222"/>
    </location>
</feature>
<accession>A0A2U2PIH9</accession>
<dbReference type="Gene3D" id="3.40.30.10">
    <property type="entry name" value="Glutaredoxin"/>
    <property type="match status" value="1"/>
</dbReference>
<dbReference type="GO" id="GO:0016491">
    <property type="term" value="F:oxidoreductase activity"/>
    <property type="evidence" value="ECO:0007669"/>
    <property type="project" value="InterPro"/>
</dbReference>
<dbReference type="CDD" id="cd02966">
    <property type="entry name" value="TlpA_like_family"/>
    <property type="match status" value="1"/>
</dbReference>
<dbReference type="OrthoDB" id="793244at2"/>
<keyword evidence="1" id="KW-0812">Transmembrane</keyword>
<dbReference type="InterPro" id="IPR013740">
    <property type="entry name" value="Redoxin"/>
</dbReference>
<reference evidence="3 4" key="1">
    <citation type="submission" date="2018-04" db="EMBL/GenBank/DDBJ databases">
        <title>Pedobacter chongqingensis sp. nov., isolated from a rottenly hemp rope.</title>
        <authorList>
            <person name="Cai Y."/>
        </authorList>
    </citation>
    <scope>NUCLEOTIDE SEQUENCE [LARGE SCALE GENOMIC DNA]</scope>
    <source>
        <strain evidence="3 4">FJ4-8</strain>
    </source>
</reference>
<keyword evidence="1" id="KW-0472">Membrane</keyword>
<keyword evidence="1" id="KW-1133">Transmembrane helix</keyword>
<name>A0A2U2PIH9_9SPHI</name>
<organism evidence="3 4">
    <name type="scientific">Pararcticibacter amylolyticus</name>
    <dbReference type="NCBI Taxonomy" id="2173175"/>
    <lineage>
        <taxon>Bacteria</taxon>
        <taxon>Pseudomonadati</taxon>
        <taxon>Bacteroidota</taxon>
        <taxon>Sphingobacteriia</taxon>
        <taxon>Sphingobacteriales</taxon>
        <taxon>Sphingobacteriaceae</taxon>
        <taxon>Pararcticibacter</taxon>
    </lineage>
</organism>
<dbReference type="Pfam" id="PF08534">
    <property type="entry name" value="Redoxin"/>
    <property type="match status" value="1"/>
</dbReference>
<sequence>MLKIRVQGLLLPFLKQKSKQHEHPAELPAPKEPASPEKLLGQYLLAFYILMIILFSLMAIVSTYAQTPAAGLRPGDPVPETFWQQRVQLSGDTGKPTPTTLASYKGKLIILDFWATWCSPCIAMMPKMDSLQKAFEGNVQFVPVTYQKEAEVHAFQQNLQRQKGRAWSLPELTGDTLLHRLFPHTLLPHEVWIDATGTVRHITGGESITAENIRKALSGLPLNVRPKEDAPALDYDNKAPLLYRGNGDDGSRSFLYHSLFTRYITGLYPSGYNLFRQDSNTVKVVFRNVSPDWFFGLAYGGGKRFIRGNRMDLRLKDAAAFRWTKADSLPYDQWKLTHTYCYEAILPASGKADLFLRMQEDLRRYLPQYEARLDTSPRKCLVLVKTGSEDKLFSKGGKPEARFDRFGCQLRNVYLSRLIERLEGYDLQNSPMPVIDETRYHQKVDLELKADLSDVQSLNKALAPYGLRFVEADRPIEMLVITDRP</sequence>
<evidence type="ECO:0000256" key="1">
    <source>
        <dbReference type="SAM" id="Phobius"/>
    </source>
</evidence>
<dbReference type="RefSeq" id="WP_109415133.1">
    <property type="nucleotide sequence ID" value="NZ_QEAS01000005.1"/>
</dbReference>
<dbReference type="InterPro" id="IPR036249">
    <property type="entry name" value="Thioredoxin-like_sf"/>
</dbReference>
<dbReference type="SUPFAM" id="SSF52833">
    <property type="entry name" value="Thioredoxin-like"/>
    <property type="match status" value="1"/>
</dbReference>
<protein>
    <recommendedName>
        <fullName evidence="2">Thioredoxin domain-containing protein</fullName>
    </recommendedName>
</protein>
<dbReference type="PANTHER" id="PTHR42852">
    <property type="entry name" value="THIOL:DISULFIDE INTERCHANGE PROTEIN DSBE"/>
    <property type="match status" value="1"/>
</dbReference>
<dbReference type="InterPro" id="IPR050553">
    <property type="entry name" value="Thioredoxin_ResA/DsbE_sf"/>
</dbReference>
<dbReference type="Proteomes" id="UP000245647">
    <property type="component" value="Unassembled WGS sequence"/>
</dbReference>
<gene>
    <name evidence="3" type="ORF">DDR33_07330</name>
</gene>
<dbReference type="PROSITE" id="PS51352">
    <property type="entry name" value="THIOREDOXIN_2"/>
    <property type="match status" value="1"/>
</dbReference>
<proteinExistence type="predicted"/>
<feature type="transmembrane region" description="Helical" evidence="1">
    <location>
        <begin position="43"/>
        <end position="65"/>
    </location>
</feature>
<dbReference type="InterPro" id="IPR013766">
    <property type="entry name" value="Thioredoxin_domain"/>
</dbReference>
<evidence type="ECO:0000313" key="3">
    <source>
        <dbReference type="EMBL" id="PWG81191.1"/>
    </source>
</evidence>
<dbReference type="PANTHER" id="PTHR42852:SF13">
    <property type="entry name" value="PROTEIN DIPZ"/>
    <property type="match status" value="1"/>
</dbReference>
<dbReference type="AlphaFoldDB" id="A0A2U2PIH9"/>